<gene>
    <name evidence="1" type="ORF">Bathy08g04950</name>
</gene>
<proteinExistence type="predicted"/>
<accession>K8F7X8</accession>
<name>K8F7X8_9CHLO</name>
<dbReference type="KEGG" id="bpg:Bathy08g04950"/>
<dbReference type="Proteomes" id="UP000198341">
    <property type="component" value="Chromosome 8"/>
</dbReference>
<organism evidence="1 2">
    <name type="scientific">Bathycoccus prasinos</name>
    <dbReference type="NCBI Taxonomy" id="41875"/>
    <lineage>
        <taxon>Eukaryota</taxon>
        <taxon>Viridiplantae</taxon>
        <taxon>Chlorophyta</taxon>
        <taxon>Mamiellophyceae</taxon>
        <taxon>Mamiellales</taxon>
        <taxon>Bathycoccaceae</taxon>
        <taxon>Bathycoccus</taxon>
    </lineage>
</organism>
<evidence type="ECO:0000313" key="1">
    <source>
        <dbReference type="EMBL" id="CCO17713.1"/>
    </source>
</evidence>
<dbReference type="EMBL" id="FO082271">
    <property type="protein sequence ID" value="CCO17713.1"/>
    <property type="molecule type" value="Genomic_DNA"/>
</dbReference>
<dbReference type="GeneID" id="19014475"/>
<keyword evidence="2" id="KW-1185">Reference proteome</keyword>
<dbReference type="AlphaFoldDB" id="K8F7X8"/>
<protein>
    <submittedName>
        <fullName evidence="1">Uncharacterized protein</fullName>
    </submittedName>
</protein>
<evidence type="ECO:0000313" key="2">
    <source>
        <dbReference type="Proteomes" id="UP000198341"/>
    </source>
</evidence>
<sequence>MNSAPAYLGGAIMHAPTPMTMSDEDADELRSKARSFVGEWVADDAPLFPCVSLTNNAYTLTYVGPGRVMEIDLSFTVKCCCCTIQHVTSKGTFDEDGLGGRMEDDQGLKTTYTLVSLDKDHNGLLRSVTYAISGHDKKGLPVTGSAVQYANKRVMTLNIPGAPPLNMTYHK</sequence>
<dbReference type="RefSeq" id="XP_007511592.1">
    <property type="nucleotide sequence ID" value="XM_007511530.1"/>
</dbReference>
<reference evidence="1 2" key="1">
    <citation type="submission" date="2011-10" db="EMBL/GenBank/DDBJ databases">
        <authorList>
            <person name="Genoscope - CEA"/>
        </authorList>
    </citation>
    <scope>NUCLEOTIDE SEQUENCE [LARGE SCALE GENOMIC DNA]</scope>
    <source>
        <strain evidence="1 2">RCC 1105</strain>
    </source>
</reference>